<keyword evidence="3" id="KW-1185">Reference proteome</keyword>
<evidence type="ECO:0000313" key="3">
    <source>
        <dbReference type="Proteomes" id="UP001586593"/>
    </source>
</evidence>
<proteinExistence type="predicted"/>
<organism evidence="2 3">
    <name type="scientific">Phialemonium thermophilum</name>
    <dbReference type="NCBI Taxonomy" id="223376"/>
    <lineage>
        <taxon>Eukaryota</taxon>
        <taxon>Fungi</taxon>
        <taxon>Dikarya</taxon>
        <taxon>Ascomycota</taxon>
        <taxon>Pezizomycotina</taxon>
        <taxon>Sordariomycetes</taxon>
        <taxon>Sordariomycetidae</taxon>
        <taxon>Cephalothecales</taxon>
        <taxon>Cephalothecaceae</taxon>
        <taxon>Phialemonium</taxon>
    </lineage>
</organism>
<gene>
    <name evidence="2" type="ORF">VTK73DRAFT_998</name>
</gene>
<reference evidence="2 3" key="1">
    <citation type="journal article" date="2024" name="Commun. Biol.">
        <title>Comparative genomic analysis of thermophilic fungi reveals convergent evolutionary adaptations and gene losses.</title>
        <authorList>
            <person name="Steindorff A.S."/>
            <person name="Aguilar-Pontes M.V."/>
            <person name="Robinson A.J."/>
            <person name="Andreopoulos B."/>
            <person name="LaButti K."/>
            <person name="Kuo A."/>
            <person name="Mondo S."/>
            <person name="Riley R."/>
            <person name="Otillar R."/>
            <person name="Haridas S."/>
            <person name="Lipzen A."/>
            <person name="Grimwood J."/>
            <person name="Schmutz J."/>
            <person name="Clum A."/>
            <person name="Reid I.D."/>
            <person name="Moisan M.C."/>
            <person name="Butler G."/>
            <person name="Nguyen T.T.M."/>
            <person name="Dewar K."/>
            <person name="Conant G."/>
            <person name="Drula E."/>
            <person name="Henrissat B."/>
            <person name="Hansel C."/>
            <person name="Singer S."/>
            <person name="Hutchinson M.I."/>
            <person name="de Vries R.P."/>
            <person name="Natvig D.O."/>
            <person name="Powell A.J."/>
            <person name="Tsang A."/>
            <person name="Grigoriev I.V."/>
        </authorList>
    </citation>
    <scope>NUCLEOTIDE SEQUENCE [LARGE SCALE GENOMIC DNA]</scope>
    <source>
        <strain evidence="2 3">ATCC 24622</strain>
    </source>
</reference>
<accession>A0ABR3VU74</accession>
<protein>
    <submittedName>
        <fullName evidence="2">Uncharacterized protein</fullName>
    </submittedName>
</protein>
<evidence type="ECO:0000313" key="2">
    <source>
        <dbReference type="EMBL" id="KAL1845167.1"/>
    </source>
</evidence>
<sequence length="82" mass="8550">MGVAGPPTGKKERHEAVGLEAAIGTCARPVSLVPAFPYSACSPIEGCFVTSSLSSPSHQLANEPHRTVNHEKGPLPQSVTEE</sequence>
<dbReference type="Proteomes" id="UP001586593">
    <property type="component" value="Unassembled WGS sequence"/>
</dbReference>
<name>A0ABR3VU74_9PEZI</name>
<evidence type="ECO:0000256" key="1">
    <source>
        <dbReference type="SAM" id="MobiDB-lite"/>
    </source>
</evidence>
<comment type="caution">
    <text evidence="2">The sequence shown here is derived from an EMBL/GenBank/DDBJ whole genome shotgun (WGS) entry which is preliminary data.</text>
</comment>
<feature type="compositionally biased region" description="Basic and acidic residues" evidence="1">
    <location>
        <begin position="63"/>
        <end position="73"/>
    </location>
</feature>
<feature type="region of interest" description="Disordered" evidence="1">
    <location>
        <begin position="53"/>
        <end position="82"/>
    </location>
</feature>
<dbReference type="EMBL" id="JAZHXJ010001224">
    <property type="protein sequence ID" value="KAL1845167.1"/>
    <property type="molecule type" value="Genomic_DNA"/>
</dbReference>